<feature type="compositionally biased region" description="Gly residues" evidence="1">
    <location>
        <begin position="66"/>
        <end position="95"/>
    </location>
</feature>
<feature type="region of interest" description="Disordered" evidence="1">
    <location>
        <begin position="1"/>
        <end position="95"/>
    </location>
</feature>
<dbReference type="Proteomes" id="UP000700334">
    <property type="component" value="Unassembled WGS sequence"/>
</dbReference>
<feature type="compositionally biased region" description="Low complexity" evidence="1">
    <location>
        <begin position="1"/>
        <end position="28"/>
    </location>
</feature>
<accession>A0A8J6BE70</accession>
<evidence type="ECO:0000256" key="1">
    <source>
        <dbReference type="SAM" id="MobiDB-lite"/>
    </source>
</evidence>
<proteinExistence type="predicted"/>
<dbReference type="AlphaFoldDB" id="A0A8J6BE70"/>
<reference evidence="2" key="1">
    <citation type="journal article" date="2021" name="Evol. Appl.">
        <title>The genome of the Pyrenean desman and the effects of bottlenecks and inbreeding on the genomic landscape of an endangered species.</title>
        <authorList>
            <person name="Escoda L."/>
            <person name="Castresana J."/>
        </authorList>
    </citation>
    <scope>NUCLEOTIDE SEQUENCE</scope>
    <source>
        <strain evidence="2">IBE-C5619</strain>
    </source>
</reference>
<dbReference type="EMBL" id="JAGFMF010011444">
    <property type="protein sequence ID" value="KAG8522169.1"/>
    <property type="molecule type" value="Genomic_DNA"/>
</dbReference>
<keyword evidence="3" id="KW-1185">Reference proteome</keyword>
<evidence type="ECO:0000313" key="2">
    <source>
        <dbReference type="EMBL" id="KAG8522169.1"/>
    </source>
</evidence>
<evidence type="ECO:0000313" key="3">
    <source>
        <dbReference type="Proteomes" id="UP000700334"/>
    </source>
</evidence>
<protein>
    <submittedName>
        <fullName evidence="2">Uncharacterized protein</fullName>
    </submittedName>
</protein>
<comment type="caution">
    <text evidence="2">The sequence shown here is derived from an EMBL/GenBank/DDBJ whole genome shotgun (WGS) entry which is preliminary data.</text>
</comment>
<feature type="compositionally biased region" description="Low complexity" evidence="1">
    <location>
        <begin position="45"/>
        <end position="65"/>
    </location>
</feature>
<name>A0A8J6BE70_GALPY</name>
<sequence length="95" mass="8920">MAAPPSSGLPSAARPARRGFLGRAGAADVAERARAGAQQPGLSRRGVGAASPASPGGHARARGTLGAPGGGPRLAAPGGGRRTCWGGAGACRGGA</sequence>
<organism evidence="2 3">
    <name type="scientific">Galemys pyrenaicus</name>
    <name type="common">Iberian desman</name>
    <name type="synonym">Pyrenean desman</name>
    <dbReference type="NCBI Taxonomy" id="202257"/>
    <lineage>
        <taxon>Eukaryota</taxon>
        <taxon>Metazoa</taxon>
        <taxon>Chordata</taxon>
        <taxon>Craniata</taxon>
        <taxon>Vertebrata</taxon>
        <taxon>Euteleostomi</taxon>
        <taxon>Mammalia</taxon>
        <taxon>Eutheria</taxon>
        <taxon>Laurasiatheria</taxon>
        <taxon>Eulipotyphla</taxon>
        <taxon>Talpidae</taxon>
        <taxon>Galemys</taxon>
    </lineage>
</organism>
<gene>
    <name evidence="2" type="ORF">J0S82_015040</name>
</gene>